<dbReference type="EMBL" id="LR787876">
    <property type="protein sequence ID" value="CAB3263738.1"/>
    <property type="molecule type" value="mRNA"/>
</dbReference>
<dbReference type="PANTHER" id="PTHR13130">
    <property type="entry name" value="34 KDA TRANSCRIPTIONAL CO-ACTIVATOR-RELATED"/>
    <property type="match status" value="1"/>
</dbReference>
<comment type="subcellular location">
    <subcellularLocation>
        <location evidence="1">Nucleus</location>
    </subcellularLocation>
</comment>
<dbReference type="GO" id="GO:0016592">
    <property type="term" value="C:mediator complex"/>
    <property type="evidence" value="ECO:0007669"/>
    <property type="project" value="InterPro"/>
</dbReference>
<reference evidence="6" key="1">
    <citation type="submission" date="2020-04" db="EMBL/GenBank/DDBJ databases">
        <authorList>
            <person name="Neveu A P."/>
        </authorList>
    </citation>
    <scope>NUCLEOTIDE SEQUENCE</scope>
    <source>
        <tissue evidence="6">Whole embryo</tissue>
    </source>
</reference>
<evidence type="ECO:0000256" key="4">
    <source>
        <dbReference type="ARBA" id="ARBA00023163"/>
    </source>
</evidence>
<dbReference type="GO" id="GO:0003713">
    <property type="term" value="F:transcription coactivator activity"/>
    <property type="evidence" value="ECO:0007669"/>
    <property type="project" value="TreeGrafter"/>
</dbReference>
<keyword evidence="3" id="KW-0805">Transcription regulation</keyword>
<dbReference type="AlphaFoldDB" id="A0A6F9DL75"/>
<protein>
    <submittedName>
        <fullName evidence="6">Mediator of RNA polymerase II transcription subunit 27-like</fullName>
    </submittedName>
</protein>
<name>A0A6F9DL75_9ASCI</name>
<dbReference type="GO" id="GO:0006357">
    <property type="term" value="P:regulation of transcription by RNA polymerase II"/>
    <property type="evidence" value="ECO:0007669"/>
    <property type="project" value="TreeGrafter"/>
</dbReference>
<evidence type="ECO:0000256" key="3">
    <source>
        <dbReference type="ARBA" id="ARBA00023015"/>
    </source>
</evidence>
<evidence type="ECO:0000256" key="1">
    <source>
        <dbReference type="ARBA" id="ARBA00004123"/>
    </source>
</evidence>
<accession>A0A6F9DL75</accession>
<dbReference type="InterPro" id="IPR021627">
    <property type="entry name" value="Mediator_Med27"/>
</dbReference>
<organism evidence="6">
    <name type="scientific">Phallusia mammillata</name>
    <dbReference type="NCBI Taxonomy" id="59560"/>
    <lineage>
        <taxon>Eukaryota</taxon>
        <taxon>Metazoa</taxon>
        <taxon>Chordata</taxon>
        <taxon>Tunicata</taxon>
        <taxon>Ascidiacea</taxon>
        <taxon>Phlebobranchia</taxon>
        <taxon>Ascidiidae</taxon>
        <taxon>Phallusia</taxon>
    </lineage>
</organism>
<keyword evidence="4" id="KW-0804">Transcription</keyword>
<evidence type="ECO:0000256" key="5">
    <source>
        <dbReference type="ARBA" id="ARBA00023242"/>
    </source>
</evidence>
<gene>
    <name evidence="6" type="primary">Med27</name>
</gene>
<evidence type="ECO:0000313" key="6">
    <source>
        <dbReference type="EMBL" id="CAB3263738.1"/>
    </source>
</evidence>
<evidence type="ECO:0000256" key="2">
    <source>
        <dbReference type="ARBA" id="ARBA00008048"/>
    </source>
</evidence>
<dbReference type="PANTHER" id="PTHR13130:SF4">
    <property type="entry name" value="MEDIATOR OF RNA POLYMERASE II TRANSCRIPTION SUBUNIT 27"/>
    <property type="match status" value="1"/>
</dbReference>
<proteinExistence type="evidence at transcript level"/>
<comment type="similarity">
    <text evidence="2">Belongs to the Mediator complex subunit 27 family.</text>
</comment>
<keyword evidence="5" id="KW-0539">Nucleus</keyword>
<sequence>MSDVMAQAKLNMNFLSQAITGTQQLRSTVTNVFNLLCEGVKPDEEEDGKGDDAETAVTVGKDGKKFLQRFQEYLEAVNKDYNEVEKMCNNMTSMTDLPVLGPSGALSLDSIADKNSTYRDAVLTYQWNNRLHEYAQIATSLMLTNQIKRSQLQAGAGAKRRRAAPPKFTNLPSQTVDNTLQTLSRQLSDTTMKILQASGDTRIVHLAVGRVFVVIIVLRSLTIEKVLVKGLDENIILENNTVDLFSDSQYLCMQKITDHAMSAVLQYSTYQASPPEFPLKYLLYWLQSYKSLFTDACTVCGKHLDNGLPPLWRDFKIPVPCHDSCRA</sequence>
<dbReference type="Pfam" id="PF11571">
    <property type="entry name" value="Med27"/>
    <property type="match status" value="1"/>
</dbReference>